<evidence type="ECO:0000256" key="1">
    <source>
        <dbReference type="SAM" id="Phobius"/>
    </source>
</evidence>
<evidence type="ECO:0000313" key="3">
    <source>
        <dbReference type="Proteomes" id="UP000231742"/>
    </source>
</evidence>
<name>A0A2M9D1V8_9MICO</name>
<dbReference type="AlphaFoldDB" id="A0A2M9D1V8"/>
<comment type="caution">
    <text evidence="2">The sequence shown here is derived from an EMBL/GenBank/DDBJ whole genome shotgun (WGS) entry which is preliminary data.</text>
</comment>
<keyword evidence="1" id="KW-0472">Membrane</keyword>
<reference evidence="2 3" key="1">
    <citation type="submission" date="2017-11" db="EMBL/GenBank/DDBJ databases">
        <title>Genomic Encyclopedia of Archaeal and Bacterial Type Strains, Phase II (KMG-II): From Individual Species to Whole Genera.</title>
        <authorList>
            <person name="Goeker M."/>
        </authorList>
    </citation>
    <scope>NUCLEOTIDE SEQUENCE [LARGE SCALE GENOMIC DNA]</scope>
    <source>
        <strain evidence="2 3">DSM 16400</strain>
    </source>
</reference>
<feature type="transmembrane region" description="Helical" evidence="1">
    <location>
        <begin position="12"/>
        <end position="32"/>
    </location>
</feature>
<keyword evidence="1" id="KW-1133">Transmembrane helix</keyword>
<proteinExistence type="predicted"/>
<evidence type="ECO:0000313" key="2">
    <source>
        <dbReference type="EMBL" id="PJJ78159.1"/>
    </source>
</evidence>
<gene>
    <name evidence="2" type="ORF">CLV85_2615</name>
</gene>
<protein>
    <submittedName>
        <fullName evidence="2">Uncharacterized protein</fullName>
    </submittedName>
</protein>
<accession>A0A2M9D1V8</accession>
<keyword evidence="1" id="KW-0812">Transmembrane</keyword>
<sequence length="50" mass="5913">MSDMLLWLETAWYLWVALGIVVVVVVVSVVVAKMRSRGYERVPHYYRRNT</sequence>
<dbReference type="EMBL" id="PGFH01000003">
    <property type="protein sequence ID" value="PJJ78159.1"/>
    <property type="molecule type" value="Genomic_DNA"/>
</dbReference>
<organism evidence="2 3">
    <name type="scientific">Salinibacterium amurskyense</name>
    <dbReference type="NCBI Taxonomy" id="205941"/>
    <lineage>
        <taxon>Bacteria</taxon>
        <taxon>Bacillati</taxon>
        <taxon>Actinomycetota</taxon>
        <taxon>Actinomycetes</taxon>
        <taxon>Micrococcales</taxon>
        <taxon>Microbacteriaceae</taxon>
        <taxon>Salinibacterium</taxon>
    </lineage>
</organism>
<keyword evidence="3" id="KW-1185">Reference proteome</keyword>
<dbReference type="Proteomes" id="UP000231742">
    <property type="component" value="Unassembled WGS sequence"/>
</dbReference>